<proteinExistence type="predicted"/>
<keyword evidence="1" id="KW-0472">Membrane</keyword>
<dbReference type="Proteomes" id="UP000199598">
    <property type="component" value="Unassembled WGS sequence"/>
</dbReference>
<reference evidence="2 3" key="1">
    <citation type="submission" date="2016-10" db="EMBL/GenBank/DDBJ databases">
        <authorList>
            <person name="Varghese N."/>
            <person name="Submissions S."/>
        </authorList>
    </citation>
    <scope>NUCLEOTIDE SEQUENCE [LARGE SCALE GENOMIC DNA]</scope>
    <source>
        <strain evidence="2 3">DSM 16392</strain>
    </source>
</reference>
<evidence type="ECO:0000313" key="2">
    <source>
        <dbReference type="EMBL" id="SFL24448.1"/>
    </source>
</evidence>
<keyword evidence="3" id="KW-1185">Reference proteome</keyword>
<feature type="transmembrane region" description="Helical" evidence="1">
    <location>
        <begin position="24"/>
        <end position="44"/>
    </location>
</feature>
<protein>
    <submittedName>
        <fullName evidence="2">Killing trait domain-containing protein</fullName>
    </submittedName>
</protein>
<name>A0A1I4G2U5_9HYPH</name>
<sequence>MPKTIEEQCGAAKPSDGGTVDADVIAILGVAPAFALALTFLTAAQSTGVLFENSVSNAQRQNIIAQTALNQGILHTYSVGSMAAANSISHMDPKEVEQMNESLLGTLCRYFSQ</sequence>
<dbReference type="Pfam" id="PF11747">
    <property type="entry name" value="RebB"/>
    <property type="match status" value="1"/>
</dbReference>
<gene>
    <name evidence="2" type="ORF">SAMN04488518_1278</name>
</gene>
<keyword evidence="1" id="KW-1133">Transmembrane helix</keyword>
<accession>A0A1I4G2U5</accession>
<evidence type="ECO:0000256" key="1">
    <source>
        <dbReference type="SAM" id="Phobius"/>
    </source>
</evidence>
<evidence type="ECO:0000313" key="3">
    <source>
        <dbReference type="Proteomes" id="UP000199598"/>
    </source>
</evidence>
<organism evidence="2 3">
    <name type="scientific">Pseudovibrio ascidiaceicola</name>
    <dbReference type="NCBI Taxonomy" id="285279"/>
    <lineage>
        <taxon>Bacteria</taxon>
        <taxon>Pseudomonadati</taxon>
        <taxon>Pseudomonadota</taxon>
        <taxon>Alphaproteobacteria</taxon>
        <taxon>Hyphomicrobiales</taxon>
        <taxon>Stappiaceae</taxon>
        <taxon>Pseudovibrio</taxon>
    </lineage>
</organism>
<keyword evidence="1" id="KW-0812">Transmembrane</keyword>
<dbReference type="InterPro" id="IPR021070">
    <property type="entry name" value="Killing_trait_RebB"/>
</dbReference>
<dbReference type="RefSeq" id="WP_093524347.1">
    <property type="nucleotide sequence ID" value="NZ_FOSK01000027.1"/>
</dbReference>
<dbReference type="EMBL" id="FOSK01000027">
    <property type="protein sequence ID" value="SFL24448.1"/>
    <property type="molecule type" value="Genomic_DNA"/>
</dbReference>
<comment type="caution">
    <text evidence="2">The sequence shown here is derived from an EMBL/GenBank/DDBJ whole genome shotgun (WGS) entry which is preliminary data.</text>
</comment>